<feature type="compositionally biased region" description="Gly residues" evidence="6">
    <location>
        <begin position="93"/>
        <end position="109"/>
    </location>
</feature>
<comment type="similarity">
    <text evidence="2">Belongs to the UPF0057 (PMP3) family.</text>
</comment>
<organism evidence="8 9">
    <name type="scientific">Lasallia pustulata</name>
    <dbReference type="NCBI Taxonomy" id="136370"/>
    <lineage>
        <taxon>Eukaryota</taxon>
        <taxon>Fungi</taxon>
        <taxon>Dikarya</taxon>
        <taxon>Ascomycota</taxon>
        <taxon>Pezizomycotina</taxon>
        <taxon>Lecanoromycetes</taxon>
        <taxon>OSLEUM clade</taxon>
        <taxon>Umbilicariomycetidae</taxon>
        <taxon>Umbilicariales</taxon>
        <taxon>Umbilicariaceae</taxon>
        <taxon>Lasallia</taxon>
    </lineage>
</organism>
<evidence type="ECO:0000313" key="9">
    <source>
        <dbReference type="Proteomes" id="UP000324767"/>
    </source>
</evidence>
<evidence type="ECO:0000313" key="8">
    <source>
        <dbReference type="EMBL" id="KAA6409440.1"/>
    </source>
</evidence>
<evidence type="ECO:0000256" key="6">
    <source>
        <dbReference type="SAM" id="MobiDB-lite"/>
    </source>
</evidence>
<sequence length="150" mass="15684">MCSSDIFLGLIAILFPPIAVWIKRGLCSADSLINLALCCLGFIPGLLHAWYIIARYPEAPDSAYERAPPDGGENGHVTYYYVAQRGGEEHRGGQGQRGGDGRAHGGYGTAGESMRVGGRGEGVQPGGSAYAGAVPPSYEQAVGADNKVQT</sequence>
<evidence type="ECO:0000256" key="1">
    <source>
        <dbReference type="ARBA" id="ARBA00004370"/>
    </source>
</evidence>
<dbReference type="PANTHER" id="PTHR21659">
    <property type="entry name" value="HYDROPHOBIC PROTEIN RCI2 LOW TEMPERATURE AND SALT RESPONSIVE PROTEIN LTI6 -RELATED"/>
    <property type="match status" value="1"/>
</dbReference>
<dbReference type="PROSITE" id="PS01309">
    <property type="entry name" value="UPF0057"/>
    <property type="match status" value="1"/>
</dbReference>
<evidence type="ECO:0000256" key="3">
    <source>
        <dbReference type="ARBA" id="ARBA00022692"/>
    </source>
</evidence>
<feature type="region of interest" description="Disordered" evidence="6">
    <location>
        <begin position="88"/>
        <end position="150"/>
    </location>
</feature>
<dbReference type="Pfam" id="PF01679">
    <property type="entry name" value="Pmp3"/>
    <property type="match status" value="1"/>
</dbReference>
<dbReference type="OrthoDB" id="2802411at2759"/>
<dbReference type="Proteomes" id="UP000324767">
    <property type="component" value="Unassembled WGS sequence"/>
</dbReference>
<evidence type="ECO:0000256" key="5">
    <source>
        <dbReference type="ARBA" id="ARBA00023136"/>
    </source>
</evidence>
<keyword evidence="4 7" id="KW-1133">Transmembrane helix</keyword>
<evidence type="ECO:0000256" key="7">
    <source>
        <dbReference type="SAM" id="Phobius"/>
    </source>
</evidence>
<protein>
    <recommendedName>
        <fullName evidence="10">Stress response RCI peptide</fullName>
    </recommendedName>
</protein>
<dbReference type="PANTHER" id="PTHR21659:SF57">
    <property type="entry name" value="PLASMA MEMBRANE PROTEOLIPID 31"/>
    <property type="match status" value="1"/>
</dbReference>
<comment type="caution">
    <text evidence="8">The sequence shown here is derived from an EMBL/GenBank/DDBJ whole genome shotgun (WGS) entry which is preliminary data.</text>
</comment>
<accession>A0A5M8PK83</accession>
<dbReference type="EMBL" id="VXIT01000011">
    <property type="protein sequence ID" value="KAA6409440.1"/>
    <property type="molecule type" value="Genomic_DNA"/>
</dbReference>
<reference evidence="8 9" key="1">
    <citation type="submission" date="2019-09" db="EMBL/GenBank/DDBJ databases">
        <title>The hologenome of the rock-dwelling lichen Lasallia pustulata.</title>
        <authorList>
            <person name="Greshake Tzovaras B."/>
            <person name="Segers F."/>
            <person name="Bicker A."/>
            <person name="Dal Grande F."/>
            <person name="Otte J."/>
            <person name="Hankeln T."/>
            <person name="Schmitt I."/>
            <person name="Ebersberger I."/>
        </authorList>
    </citation>
    <scope>NUCLEOTIDE SEQUENCE [LARGE SCALE GENOMIC DNA]</scope>
    <source>
        <strain evidence="8">A1-1</strain>
    </source>
</reference>
<dbReference type="AlphaFoldDB" id="A0A5M8PK83"/>
<name>A0A5M8PK83_9LECA</name>
<comment type="subcellular location">
    <subcellularLocation>
        <location evidence="1">Membrane</location>
    </subcellularLocation>
</comment>
<feature type="transmembrane region" description="Helical" evidence="7">
    <location>
        <begin position="34"/>
        <end position="53"/>
    </location>
</feature>
<feature type="transmembrane region" description="Helical" evidence="7">
    <location>
        <begin position="6"/>
        <end position="22"/>
    </location>
</feature>
<evidence type="ECO:0000256" key="4">
    <source>
        <dbReference type="ARBA" id="ARBA00022989"/>
    </source>
</evidence>
<evidence type="ECO:0000256" key="2">
    <source>
        <dbReference type="ARBA" id="ARBA00009530"/>
    </source>
</evidence>
<evidence type="ECO:0008006" key="10">
    <source>
        <dbReference type="Google" id="ProtNLM"/>
    </source>
</evidence>
<keyword evidence="5 7" id="KW-0472">Membrane</keyword>
<dbReference type="GO" id="GO:0016020">
    <property type="term" value="C:membrane"/>
    <property type="evidence" value="ECO:0007669"/>
    <property type="project" value="UniProtKB-SubCell"/>
</dbReference>
<proteinExistence type="inferred from homology"/>
<gene>
    <name evidence="8" type="ORF">FRX48_06993</name>
</gene>
<dbReference type="InterPro" id="IPR000612">
    <property type="entry name" value="PMP3"/>
</dbReference>
<keyword evidence="3 7" id="KW-0812">Transmembrane</keyword>